<evidence type="ECO:0000313" key="8">
    <source>
        <dbReference type="EMBL" id="KAF1927239.1"/>
    </source>
</evidence>
<evidence type="ECO:0000256" key="3">
    <source>
        <dbReference type="ARBA" id="ARBA00022763"/>
    </source>
</evidence>
<dbReference type="RefSeq" id="XP_033447491.1">
    <property type="nucleotide sequence ID" value="XM_033596281.1"/>
</dbReference>
<keyword evidence="3" id="KW-0227">DNA damage</keyword>
<proteinExistence type="inferred from homology"/>
<keyword evidence="9" id="KW-1185">Reference proteome</keyword>
<keyword evidence="4" id="KW-0238">DNA-binding</keyword>
<organism evidence="8 9">
    <name type="scientific">Didymella exigua CBS 183.55</name>
    <dbReference type="NCBI Taxonomy" id="1150837"/>
    <lineage>
        <taxon>Eukaryota</taxon>
        <taxon>Fungi</taxon>
        <taxon>Dikarya</taxon>
        <taxon>Ascomycota</taxon>
        <taxon>Pezizomycotina</taxon>
        <taxon>Dothideomycetes</taxon>
        <taxon>Pleosporomycetidae</taxon>
        <taxon>Pleosporales</taxon>
        <taxon>Pleosporineae</taxon>
        <taxon>Didymellaceae</taxon>
        <taxon>Didymella</taxon>
    </lineage>
</organism>
<dbReference type="GO" id="GO:0051382">
    <property type="term" value="P:kinetochore assembly"/>
    <property type="evidence" value="ECO:0007669"/>
    <property type="project" value="InterPro"/>
</dbReference>
<dbReference type="PANTHER" id="PTHR28680">
    <property type="entry name" value="CENTROMERE PROTEIN X"/>
    <property type="match status" value="1"/>
</dbReference>
<evidence type="ECO:0000256" key="2">
    <source>
        <dbReference type="ARBA" id="ARBA00009359"/>
    </source>
</evidence>
<sequence>MPPKNATANGVTRKGPQFKPLRPVKATAKAPAKVSTAASRAIGASKKPSALAARSGFQPAATIISSDEEDAQEDEFDDALSDNLMEDAPPPKPTRIVEPLTTAHPIPAPLLARLLYENFEDPNTKIQKGAMTLTGLYMEIFVREALARAKHERGRSAKNDGIPDGFLQVEDLEKLTPQLVLDF</sequence>
<feature type="compositionally biased region" description="Low complexity" evidence="7">
    <location>
        <begin position="23"/>
        <end position="33"/>
    </location>
</feature>
<dbReference type="Pfam" id="PF09415">
    <property type="entry name" value="CENP-X"/>
    <property type="match status" value="1"/>
</dbReference>
<evidence type="ECO:0000256" key="7">
    <source>
        <dbReference type="SAM" id="MobiDB-lite"/>
    </source>
</evidence>
<protein>
    <submittedName>
        <fullName evidence="8">Uncharacterized protein</fullName>
    </submittedName>
</protein>
<evidence type="ECO:0000256" key="1">
    <source>
        <dbReference type="ARBA" id="ARBA00004123"/>
    </source>
</evidence>
<dbReference type="AlphaFoldDB" id="A0A6A5RI41"/>
<feature type="region of interest" description="Disordered" evidence="7">
    <location>
        <begin position="1"/>
        <end position="33"/>
    </location>
</feature>
<evidence type="ECO:0000256" key="6">
    <source>
        <dbReference type="ARBA" id="ARBA00023242"/>
    </source>
</evidence>
<reference evidence="8" key="1">
    <citation type="journal article" date="2020" name="Stud. Mycol.">
        <title>101 Dothideomycetes genomes: a test case for predicting lifestyles and emergence of pathogens.</title>
        <authorList>
            <person name="Haridas S."/>
            <person name="Albert R."/>
            <person name="Binder M."/>
            <person name="Bloem J."/>
            <person name="Labutti K."/>
            <person name="Salamov A."/>
            <person name="Andreopoulos B."/>
            <person name="Baker S."/>
            <person name="Barry K."/>
            <person name="Bills G."/>
            <person name="Bluhm B."/>
            <person name="Cannon C."/>
            <person name="Castanera R."/>
            <person name="Culley D."/>
            <person name="Daum C."/>
            <person name="Ezra D."/>
            <person name="Gonzalez J."/>
            <person name="Henrissat B."/>
            <person name="Kuo A."/>
            <person name="Liang C."/>
            <person name="Lipzen A."/>
            <person name="Lutzoni F."/>
            <person name="Magnuson J."/>
            <person name="Mondo S."/>
            <person name="Nolan M."/>
            <person name="Ohm R."/>
            <person name="Pangilinan J."/>
            <person name="Park H.-J."/>
            <person name="Ramirez L."/>
            <person name="Alfaro M."/>
            <person name="Sun H."/>
            <person name="Tritt A."/>
            <person name="Yoshinaga Y."/>
            <person name="Zwiers L.-H."/>
            <person name="Turgeon B."/>
            <person name="Goodwin S."/>
            <person name="Spatafora J."/>
            <person name="Crous P."/>
            <person name="Grigoriev I."/>
        </authorList>
    </citation>
    <scope>NUCLEOTIDE SEQUENCE</scope>
    <source>
        <strain evidence="8">CBS 183.55</strain>
    </source>
</reference>
<accession>A0A6A5RI41</accession>
<gene>
    <name evidence="8" type="ORF">M421DRAFT_65911</name>
</gene>
<dbReference type="PANTHER" id="PTHR28680:SF1">
    <property type="entry name" value="CENTROMERE PROTEIN X"/>
    <property type="match status" value="1"/>
</dbReference>
<dbReference type="CDD" id="cd22921">
    <property type="entry name" value="HFD_CENP-X"/>
    <property type="match status" value="1"/>
</dbReference>
<dbReference type="InterPro" id="IPR018552">
    <property type="entry name" value="CENP-X"/>
</dbReference>
<keyword evidence="6" id="KW-0539">Nucleus</keyword>
<comment type="similarity">
    <text evidence="2">Belongs to the CENP-X/MHF2 family.</text>
</comment>
<dbReference type="GO" id="GO:0071821">
    <property type="term" value="C:FANCM-MHF complex"/>
    <property type="evidence" value="ECO:0007669"/>
    <property type="project" value="TreeGrafter"/>
</dbReference>
<dbReference type="GeneID" id="54353948"/>
<dbReference type="GO" id="GO:0006281">
    <property type="term" value="P:DNA repair"/>
    <property type="evidence" value="ECO:0007669"/>
    <property type="project" value="UniProtKB-KW"/>
</dbReference>
<dbReference type="EMBL" id="ML978973">
    <property type="protein sequence ID" value="KAF1927239.1"/>
    <property type="molecule type" value="Genomic_DNA"/>
</dbReference>
<comment type="subcellular location">
    <subcellularLocation>
        <location evidence="1">Nucleus</location>
    </subcellularLocation>
</comment>
<dbReference type="Gene3D" id="6.10.130.30">
    <property type="match status" value="1"/>
</dbReference>
<evidence type="ECO:0000256" key="4">
    <source>
        <dbReference type="ARBA" id="ARBA00023125"/>
    </source>
</evidence>
<dbReference type="Proteomes" id="UP000800082">
    <property type="component" value="Unassembled WGS sequence"/>
</dbReference>
<dbReference type="OrthoDB" id="2500381at2759"/>
<dbReference type="GO" id="GO:0031297">
    <property type="term" value="P:replication fork processing"/>
    <property type="evidence" value="ECO:0007669"/>
    <property type="project" value="TreeGrafter"/>
</dbReference>
<keyword evidence="5" id="KW-0234">DNA repair</keyword>
<evidence type="ECO:0000256" key="5">
    <source>
        <dbReference type="ARBA" id="ARBA00023204"/>
    </source>
</evidence>
<dbReference type="GO" id="GO:0003677">
    <property type="term" value="F:DNA binding"/>
    <property type="evidence" value="ECO:0007669"/>
    <property type="project" value="UniProtKB-KW"/>
</dbReference>
<evidence type="ECO:0000313" key="9">
    <source>
        <dbReference type="Proteomes" id="UP000800082"/>
    </source>
</evidence>
<dbReference type="GO" id="GO:0000712">
    <property type="term" value="P:resolution of meiotic recombination intermediates"/>
    <property type="evidence" value="ECO:0007669"/>
    <property type="project" value="TreeGrafter"/>
</dbReference>
<name>A0A6A5RI41_9PLEO</name>
<feature type="compositionally biased region" description="Polar residues" evidence="7">
    <location>
        <begin position="1"/>
        <end position="10"/>
    </location>
</feature>